<dbReference type="Proteomes" id="UP000075882">
    <property type="component" value="Unassembled WGS sequence"/>
</dbReference>
<dbReference type="AlphaFoldDB" id="A0A8W7PMC3"/>
<reference evidence="2" key="1">
    <citation type="submission" date="2022-08" db="UniProtKB">
        <authorList>
            <consortium name="EnsemblMetazoa"/>
        </authorList>
    </citation>
    <scope>IDENTIFICATION</scope>
</reference>
<name>A0A8W7PMC3_ANOCL</name>
<organism evidence="2">
    <name type="scientific">Anopheles coluzzii</name>
    <name type="common">African malaria mosquito</name>
    <dbReference type="NCBI Taxonomy" id="1518534"/>
    <lineage>
        <taxon>Eukaryota</taxon>
        <taxon>Metazoa</taxon>
        <taxon>Ecdysozoa</taxon>
        <taxon>Arthropoda</taxon>
        <taxon>Hexapoda</taxon>
        <taxon>Insecta</taxon>
        <taxon>Pterygota</taxon>
        <taxon>Neoptera</taxon>
        <taxon>Endopterygota</taxon>
        <taxon>Diptera</taxon>
        <taxon>Nematocera</taxon>
        <taxon>Culicoidea</taxon>
        <taxon>Culicidae</taxon>
        <taxon>Anophelinae</taxon>
        <taxon>Anopheles</taxon>
    </lineage>
</organism>
<feature type="region of interest" description="Disordered" evidence="1">
    <location>
        <begin position="1"/>
        <end position="46"/>
    </location>
</feature>
<feature type="compositionally biased region" description="Basic and acidic residues" evidence="1">
    <location>
        <begin position="1"/>
        <end position="11"/>
    </location>
</feature>
<sequence>MEERESEEQRNRVVLHQATNKTVRNLLPLPGNEAPKDRSTGRDTDDGFLTRFSALVGVHDRSIQIARRGAQISGRSVRKYQGPGTVPQYAKACSIDYSVPQGQRLSKIRV</sequence>
<protein>
    <submittedName>
        <fullName evidence="2">Uncharacterized protein</fullName>
    </submittedName>
</protein>
<feature type="compositionally biased region" description="Basic and acidic residues" evidence="1">
    <location>
        <begin position="34"/>
        <end position="45"/>
    </location>
</feature>
<evidence type="ECO:0000313" key="2">
    <source>
        <dbReference type="EnsemblMetazoa" id="ACOM034403-PA.1"/>
    </source>
</evidence>
<evidence type="ECO:0000256" key="1">
    <source>
        <dbReference type="SAM" id="MobiDB-lite"/>
    </source>
</evidence>
<proteinExistence type="predicted"/>
<accession>A0A8W7PMC3</accession>
<dbReference type="EnsemblMetazoa" id="ACOM034403-RA">
    <property type="protein sequence ID" value="ACOM034403-PA.1"/>
    <property type="gene ID" value="ACOM034403"/>
</dbReference>